<evidence type="ECO:0000313" key="6">
    <source>
        <dbReference type="Proteomes" id="UP000016931"/>
    </source>
</evidence>
<dbReference type="InterPro" id="IPR020084">
    <property type="entry name" value="NUDIX_hydrolase_CS"/>
</dbReference>
<dbReference type="PROSITE" id="PS00893">
    <property type="entry name" value="NUDIX_BOX"/>
    <property type="match status" value="1"/>
</dbReference>
<dbReference type="EMBL" id="KB456268">
    <property type="protein sequence ID" value="EMF10146.1"/>
    <property type="molecule type" value="Genomic_DNA"/>
</dbReference>
<gene>
    <name evidence="5" type="ORF">SEPMUDRAFT_110536</name>
</gene>
<evidence type="ECO:0000256" key="1">
    <source>
        <dbReference type="ARBA" id="ARBA00022801"/>
    </source>
</evidence>
<keyword evidence="6" id="KW-1185">Reference proteome</keyword>
<dbReference type="PRINTS" id="PR00502">
    <property type="entry name" value="NUDIXFAMILY"/>
</dbReference>
<dbReference type="CDD" id="cd04678">
    <property type="entry name" value="NUDIX_MTH2_Nudt15"/>
    <property type="match status" value="1"/>
</dbReference>
<dbReference type="InterPro" id="IPR000086">
    <property type="entry name" value="NUDIX_hydrolase_dom"/>
</dbReference>
<dbReference type="RefSeq" id="XP_016758267.1">
    <property type="nucleotide sequence ID" value="XM_016900849.1"/>
</dbReference>
<keyword evidence="1 2" id="KW-0378">Hydrolase</keyword>
<name>M3AVP9_SPHMS</name>
<dbReference type="PANTHER" id="PTHR16099">
    <property type="entry name" value="8-OXO-DGTP DIPHOSPHATES NUDT15"/>
    <property type="match status" value="1"/>
</dbReference>
<dbReference type="STRING" id="692275.M3AVP9"/>
<feature type="region of interest" description="Disordered" evidence="3">
    <location>
        <begin position="98"/>
        <end position="119"/>
    </location>
</feature>
<dbReference type="PANTHER" id="PTHR16099:SF5">
    <property type="entry name" value="NUCLEOTIDE TRIPHOSPHATE DIPHOSPHATASE NUDT15"/>
    <property type="match status" value="1"/>
</dbReference>
<feature type="domain" description="Nudix hydrolase" evidence="4">
    <location>
        <begin position="4"/>
        <end position="174"/>
    </location>
</feature>
<dbReference type="InterPro" id="IPR020476">
    <property type="entry name" value="Nudix_hydrolase"/>
</dbReference>
<dbReference type="InterPro" id="IPR015797">
    <property type="entry name" value="NUDIX_hydrolase-like_dom_sf"/>
</dbReference>
<protein>
    <recommendedName>
        <fullName evidence="4">Nudix hydrolase domain-containing protein</fullName>
    </recommendedName>
</protein>
<evidence type="ECO:0000256" key="2">
    <source>
        <dbReference type="RuleBase" id="RU003476"/>
    </source>
</evidence>
<dbReference type="GeneID" id="27897986"/>
<dbReference type="Gene3D" id="3.90.79.10">
    <property type="entry name" value="Nucleoside Triphosphate Pyrophosphohydrolase"/>
    <property type="match status" value="1"/>
</dbReference>
<dbReference type="AlphaFoldDB" id="M3AVP9"/>
<dbReference type="Pfam" id="PF00293">
    <property type="entry name" value="NUDIX"/>
    <property type="match status" value="1"/>
</dbReference>
<dbReference type="GO" id="GO:0035539">
    <property type="term" value="F:8-oxo-7,8-dihydrodeoxyguanosine triphosphate pyrophosphatase activity"/>
    <property type="evidence" value="ECO:0007669"/>
    <property type="project" value="TreeGrafter"/>
</dbReference>
<evidence type="ECO:0000259" key="4">
    <source>
        <dbReference type="PROSITE" id="PS51462"/>
    </source>
</evidence>
<evidence type="ECO:0000313" key="5">
    <source>
        <dbReference type="EMBL" id="EMF10146.1"/>
    </source>
</evidence>
<proteinExistence type="inferred from homology"/>
<evidence type="ECO:0000256" key="3">
    <source>
        <dbReference type="SAM" id="MobiDB-lite"/>
    </source>
</evidence>
<dbReference type="SUPFAM" id="SSF55811">
    <property type="entry name" value="Nudix"/>
    <property type="match status" value="1"/>
</dbReference>
<dbReference type="Proteomes" id="UP000016931">
    <property type="component" value="Unassembled WGS sequence"/>
</dbReference>
<comment type="similarity">
    <text evidence="2">Belongs to the Nudix hydrolase family.</text>
</comment>
<dbReference type="HOGENOM" id="CLU_037162_9_0_1"/>
<dbReference type="GO" id="GO:0005829">
    <property type="term" value="C:cytosol"/>
    <property type="evidence" value="ECO:0007669"/>
    <property type="project" value="TreeGrafter"/>
</dbReference>
<dbReference type="OrthoDB" id="447842at2759"/>
<dbReference type="GO" id="GO:0006203">
    <property type="term" value="P:dGTP catabolic process"/>
    <property type="evidence" value="ECO:0007669"/>
    <property type="project" value="TreeGrafter"/>
</dbReference>
<sequence length="202" mass="22502">MPPQVRVGVGVFILSSSPSTSSSSPSQTSPNSNPKNPTFLLGIRLNSHGSGTQALPGGHLEFGETFEECAIREVLEETGLQITKPRFLTATNDFILSSSPSFSEKKEGEEEGEDKKEDKKHYVTVFMTCERLNQEDEPENREPEKCGGWEWVDWESLVKWVDDGEEEENKGDGMRKKVFTPLISLIRQRPGLVPSTALSEQD</sequence>
<dbReference type="eggNOG" id="ENOG502S3YT">
    <property type="taxonomic scope" value="Eukaryota"/>
</dbReference>
<accession>M3AVP9</accession>
<feature type="compositionally biased region" description="Basic and acidic residues" evidence="3">
    <location>
        <begin position="103"/>
        <end position="119"/>
    </location>
</feature>
<dbReference type="OMA" id="CAGWEWV"/>
<organism evidence="5 6">
    <name type="scientific">Sphaerulina musiva (strain SO2202)</name>
    <name type="common">Poplar stem canker fungus</name>
    <name type="synonym">Septoria musiva</name>
    <dbReference type="NCBI Taxonomy" id="692275"/>
    <lineage>
        <taxon>Eukaryota</taxon>
        <taxon>Fungi</taxon>
        <taxon>Dikarya</taxon>
        <taxon>Ascomycota</taxon>
        <taxon>Pezizomycotina</taxon>
        <taxon>Dothideomycetes</taxon>
        <taxon>Dothideomycetidae</taxon>
        <taxon>Mycosphaerellales</taxon>
        <taxon>Mycosphaerellaceae</taxon>
        <taxon>Sphaerulina</taxon>
    </lineage>
</organism>
<dbReference type="PROSITE" id="PS51462">
    <property type="entry name" value="NUDIX"/>
    <property type="match status" value="1"/>
</dbReference>
<feature type="region of interest" description="Disordered" evidence="3">
    <location>
        <begin position="15"/>
        <end position="38"/>
    </location>
</feature>
<reference evidence="5 6" key="1">
    <citation type="journal article" date="2012" name="PLoS Pathog.">
        <title>Diverse lifestyles and strategies of plant pathogenesis encoded in the genomes of eighteen Dothideomycetes fungi.</title>
        <authorList>
            <person name="Ohm R.A."/>
            <person name="Feau N."/>
            <person name="Henrissat B."/>
            <person name="Schoch C.L."/>
            <person name="Horwitz B.A."/>
            <person name="Barry K.W."/>
            <person name="Condon B.J."/>
            <person name="Copeland A.C."/>
            <person name="Dhillon B."/>
            <person name="Glaser F."/>
            <person name="Hesse C.N."/>
            <person name="Kosti I."/>
            <person name="LaButti K."/>
            <person name="Lindquist E.A."/>
            <person name="Lucas S."/>
            <person name="Salamov A.A."/>
            <person name="Bradshaw R.E."/>
            <person name="Ciuffetti L."/>
            <person name="Hamelin R.C."/>
            <person name="Kema G.H.J."/>
            <person name="Lawrence C."/>
            <person name="Scott J.A."/>
            <person name="Spatafora J.W."/>
            <person name="Turgeon B.G."/>
            <person name="de Wit P.J.G.M."/>
            <person name="Zhong S."/>
            <person name="Goodwin S.B."/>
            <person name="Grigoriev I.V."/>
        </authorList>
    </citation>
    <scope>NUCLEOTIDE SEQUENCE [LARGE SCALE GENOMIC DNA]</scope>
    <source>
        <strain evidence="5 6">SO2202</strain>
    </source>
</reference>